<dbReference type="AlphaFoldDB" id="A0A8H7SVB5"/>
<dbReference type="Proteomes" id="UP000613177">
    <property type="component" value="Unassembled WGS sequence"/>
</dbReference>
<comment type="subcellular location">
    <subcellularLocation>
        <location evidence="1">Nucleus</location>
    </subcellularLocation>
</comment>
<dbReference type="GO" id="GO:0046983">
    <property type="term" value="F:protein dimerization activity"/>
    <property type="evidence" value="ECO:0007669"/>
    <property type="project" value="InterPro"/>
</dbReference>
<dbReference type="PANTHER" id="PTHR45776">
    <property type="entry name" value="MIP04163P"/>
    <property type="match status" value="1"/>
</dbReference>
<dbReference type="GO" id="GO:0005634">
    <property type="term" value="C:nucleus"/>
    <property type="evidence" value="ECO:0007669"/>
    <property type="project" value="UniProtKB-SubCell"/>
</dbReference>
<dbReference type="InterPro" id="IPR036638">
    <property type="entry name" value="HLH_DNA-bd_sf"/>
</dbReference>
<feature type="region of interest" description="Disordered" evidence="7">
    <location>
        <begin position="1"/>
        <end position="31"/>
    </location>
</feature>
<dbReference type="EMBL" id="JAEPRE010000003">
    <property type="protein sequence ID" value="KAG2237734.1"/>
    <property type="molecule type" value="Genomic_DNA"/>
</dbReference>
<evidence type="ECO:0000256" key="3">
    <source>
        <dbReference type="ARBA" id="ARBA00023125"/>
    </source>
</evidence>
<dbReference type="GO" id="GO:0000981">
    <property type="term" value="F:DNA-binding transcription factor activity, RNA polymerase II-specific"/>
    <property type="evidence" value="ECO:0007669"/>
    <property type="project" value="TreeGrafter"/>
</dbReference>
<evidence type="ECO:0000256" key="7">
    <source>
        <dbReference type="SAM" id="MobiDB-lite"/>
    </source>
</evidence>
<keyword evidence="2" id="KW-0805">Transcription regulation</keyword>
<dbReference type="Pfam" id="PF00010">
    <property type="entry name" value="HLH"/>
    <property type="match status" value="1"/>
</dbReference>
<evidence type="ECO:0000259" key="8">
    <source>
        <dbReference type="PROSITE" id="PS50888"/>
    </source>
</evidence>
<accession>A0A8H7SVB5</accession>
<keyword evidence="4" id="KW-0804">Transcription</keyword>
<sequence>MNSTSLSPSNQQQSFGHNNNNRGTTRLANPTNYHMQQIRYKESMGIDPTQMIGNSHLLFMKRSSTEIETSAGLVGHPQQQQQYNKFGHQQQGYYTNSFENDNSRLKQFAGSAPSNMGFHSGLYSPFTGSDDMMSVAASQSSHFTATAQNKNYQKDNESEIMDDTYTDDYSNQANMQAIMEKRRRRRESHNAVERRRRDNINDRIQELGTLLPDSVDDGVNRLNKGTILRKSVDQIKKLQNDVAQHKQRVRELEMVLQQHVRQNNGVQQHM</sequence>
<proteinExistence type="predicted"/>
<feature type="domain" description="BHLH" evidence="8">
    <location>
        <begin position="184"/>
        <end position="238"/>
    </location>
</feature>
<evidence type="ECO:0000256" key="6">
    <source>
        <dbReference type="SAM" id="Coils"/>
    </source>
</evidence>
<comment type="caution">
    <text evidence="9">The sequence shown here is derived from an EMBL/GenBank/DDBJ whole genome shotgun (WGS) entry which is preliminary data.</text>
</comment>
<keyword evidence="10" id="KW-1185">Reference proteome</keyword>
<keyword evidence="5" id="KW-0539">Nucleus</keyword>
<dbReference type="SUPFAM" id="SSF47459">
    <property type="entry name" value="HLH, helix-loop-helix DNA-binding domain"/>
    <property type="match status" value="1"/>
</dbReference>
<evidence type="ECO:0000256" key="1">
    <source>
        <dbReference type="ARBA" id="ARBA00004123"/>
    </source>
</evidence>
<evidence type="ECO:0000256" key="5">
    <source>
        <dbReference type="ARBA" id="ARBA00023242"/>
    </source>
</evidence>
<evidence type="ECO:0000256" key="4">
    <source>
        <dbReference type="ARBA" id="ARBA00023163"/>
    </source>
</evidence>
<dbReference type="SMART" id="SM00353">
    <property type="entry name" value="HLH"/>
    <property type="match status" value="1"/>
</dbReference>
<reference evidence="9" key="1">
    <citation type="submission" date="2021-01" db="EMBL/GenBank/DDBJ databases">
        <title>Metabolic potential, ecology and presence of endohyphal bacteria is reflected in genomic diversity of Mucoromycotina.</title>
        <authorList>
            <person name="Muszewska A."/>
            <person name="Okrasinska A."/>
            <person name="Steczkiewicz K."/>
            <person name="Drgas O."/>
            <person name="Orlowska M."/>
            <person name="Perlinska-Lenart U."/>
            <person name="Aleksandrzak-Piekarczyk T."/>
            <person name="Szatraj K."/>
            <person name="Zielenkiewicz U."/>
            <person name="Pilsyk S."/>
            <person name="Malc E."/>
            <person name="Mieczkowski P."/>
            <person name="Kruszewska J.S."/>
            <person name="Biernat P."/>
            <person name="Pawlowska J."/>
        </authorList>
    </citation>
    <scope>NUCLEOTIDE SEQUENCE</scope>
    <source>
        <strain evidence="9">WA0000018081</strain>
    </source>
</reference>
<dbReference type="Gene3D" id="4.10.280.10">
    <property type="entry name" value="Helix-loop-helix DNA-binding domain"/>
    <property type="match status" value="1"/>
</dbReference>
<organism evidence="9 10">
    <name type="scientific">Thamnidium elegans</name>
    <dbReference type="NCBI Taxonomy" id="101142"/>
    <lineage>
        <taxon>Eukaryota</taxon>
        <taxon>Fungi</taxon>
        <taxon>Fungi incertae sedis</taxon>
        <taxon>Mucoromycota</taxon>
        <taxon>Mucoromycotina</taxon>
        <taxon>Mucoromycetes</taxon>
        <taxon>Mucorales</taxon>
        <taxon>Mucorineae</taxon>
        <taxon>Mucoraceae</taxon>
        <taxon>Thamnidium</taxon>
    </lineage>
</organism>
<gene>
    <name evidence="9" type="ORF">INT48_009672</name>
</gene>
<feature type="coiled-coil region" evidence="6">
    <location>
        <begin position="228"/>
        <end position="262"/>
    </location>
</feature>
<keyword evidence="3" id="KW-0238">DNA-binding</keyword>
<evidence type="ECO:0000256" key="2">
    <source>
        <dbReference type="ARBA" id="ARBA00023015"/>
    </source>
</evidence>
<name>A0A8H7SVB5_9FUNG</name>
<protein>
    <recommendedName>
        <fullName evidence="8">BHLH domain-containing protein</fullName>
    </recommendedName>
</protein>
<dbReference type="InterPro" id="IPR011598">
    <property type="entry name" value="bHLH_dom"/>
</dbReference>
<dbReference type="GO" id="GO:0000978">
    <property type="term" value="F:RNA polymerase II cis-regulatory region sequence-specific DNA binding"/>
    <property type="evidence" value="ECO:0007669"/>
    <property type="project" value="TreeGrafter"/>
</dbReference>
<evidence type="ECO:0000313" key="9">
    <source>
        <dbReference type="EMBL" id="KAG2237734.1"/>
    </source>
</evidence>
<keyword evidence="6" id="KW-0175">Coiled coil</keyword>
<evidence type="ECO:0000313" key="10">
    <source>
        <dbReference type="Proteomes" id="UP000613177"/>
    </source>
</evidence>
<dbReference type="PANTHER" id="PTHR45776:SF2">
    <property type="entry name" value="MIP04163P"/>
    <property type="match status" value="1"/>
</dbReference>
<dbReference type="PROSITE" id="PS50888">
    <property type="entry name" value="BHLH"/>
    <property type="match status" value="1"/>
</dbReference>